<evidence type="ECO:0000256" key="10">
    <source>
        <dbReference type="ARBA" id="ARBA00035657"/>
    </source>
</evidence>
<proteinExistence type="inferred from homology"/>
<keyword evidence="9" id="KW-0131">Cell cycle</keyword>
<evidence type="ECO:0000313" key="16">
    <source>
        <dbReference type="Proteomes" id="UP000198762"/>
    </source>
</evidence>
<evidence type="ECO:0000256" key="5">
    <source>
        <dbReference type="ARBA" id="ARBA00022692"/>
    </source>
</evidence>
<protein>
    <recommendedName>
        <fullName evidence="11">Z-ring associated protein G</fullName>
    </recommendedName>
    <alternativeName>
        <fullName evidence="12">Cell division protein ZapG</fullName>
    </alternativeName>
</protein>
<feature type="compositionally biased region" description="Basic and acidic residues" evidence="14">
    <location>
        <begin position="117"/>
        <end position="133"/>
    </location>
</feature>
<keyword evidence="6" id="KW-0133">Cell shape</keyword>
<dbReference type="InterPro" id="IPR009386">
    <property type="entry name" value="ZapG-like"/>
</dbReference>
<keyword evidence="5" id="KW-0812">Transmembrane</keyword>
<keyword evidence="13" id="KW-0175">Coiled coil</keyword>
<dbReference type="AlphaFoldDB" id="A0A1I0AV49"/>
<evidence type="ECO:0000256" key="13">
    <source>
        <dbReference type="SAM" id="Coils"/>
    </source>
</evidence>
<evidence type="ECO:0000313" key="15">
    <source>
        <dbReference type="EMBL" id="SES98241.1"/>
    </source>
</evidence>
<dbReference type="EMBL" id="FOHZ01000003">
    <property type="protein sequence ID" value="SES98241.1"/>
    <property type="molecule type" value="Genomic_DNA"/>
</dbReference>
<dbReference type="Proteomes" id="UP000198762">
    <property type="component" value="Unassembled WGS sequence"/>
</dbReference>
<feature type="coiled-coil region" evidence="13">
    <location>
        <begin position="26"/>
        <end position="60"/>
    </location>
</feature>
<dbReference type="GO" id="GO:0005886">
    <property type="term" value="C:plasma membrane"/>
    <property type="evidence" value="ECO:0007669"/>
    <property type="project" value="UniProtKB-SubCell"/>
</dbReference>
<comment type="subcellular location">
    <subcellularLocation>
        <location evidence="1">Cell inner membrane</location>
        <topology evidence="1">Single-pass membrane protein</topology>
    </subcellularLocation>
</comment>
<evidence type="ECO:0000256" key="6">
    <source>
        <dbReference type="ARBA" id="ARBA00022960"/>
    </source>
</evidence>
<gene>
    <name evidence="15" type="ORF">SAMN04487962_103117</name>
</gene>
<evidence type="ECO:0000256" key="7">
    <source>
        <dbReference type="ARBA" id="ARBA00022989"/>
    </source>
</evidence>
<organism evidence="15 16">
    <name type="scientific">Marinobacter segnicrescens</name>
    <dbReference type="NCBI Taxonomy" id="430453"/>
    <lineage>
        <taxon>Bacteria</taxon>
        <taxon>Pseudomonadati</taxon>
        <taxon>Pseudomonadota</taxon>
        <taxon>Gammaproteobacteria</taxon>
        <taxon>Pseudomonadales</taxon>
        <taxon>Marinobacteraceae</taxon>
        <taxon>Marinobacter</taxon>
    </lineage>
</organism>
<feature type="region of interest" description="Disordered" evidence="14">
    <location>
        <begin position="98"/>
        <end position="148"/>
    </location>
</feature>
<dbReference type="GO" id="GO:0051301">
    <property type="term" value="P:cell division"/>
    <property type="evidence" value="ECO:0007669"/>
    <property type="project" value="UniProtKB-KW"/>
</dbReference>
<keyword evidence="8" id="KW-0472">Membrane</keyword>
<dbReference type="PANTHER" id="PTHR39579:SF1">
    <property type="entry name" value="INNER MEMBRANE PROTEIN YHCB"/>
    <property type="match status" value="1"/>
</dbReference>
<evidence type="ECO:0000256" key="8">
    <source>
        <dbReference type="ARBA" id="ARBA00023136"/>
    </source>
</evidence>
<evidence type="ECO:0000256" key="9">
    <source>
        <dbReference type="ARBA" id="ARBA00023306"/>
    </source>
</evidence>
<dbReference type="GO" id="GO:0008360">
    <property type="term" value="P:regulation of cell shape"/>
    <property type="evidence" value="ECO:0007669"/>
    <property type="project" value="UniProtKB-KW"/>
</dbReference>
<dbReference type="Pfam" id="PF06295">
    <property type="entry name" value="ZapG-like"/>
    <property type="match status" value="1"/>
</dbReference>
<dbReference type="STRING" id="430453.SAMN04487962_103117"/>
<accession>A0A1I0AV49</accession>
<evidence type="ECO:0000256" key="14">
    <source>
        <dbReference type="SAM" id="MobiDB-lite"/>
    </source>
</evidence>
<evidence type="ECO:0000256" key="2">
    <source>
        <dbReference type="ARBA" id="ARBA00022475"/>
    </source>
</evidence>
<comment type="similarity">
    <text evidence="10">Belongs to the ZapG family.</text>
</comment>
<dbReference type="OrthoDB" id="7068713at2"/>
<keyword evidence="3" id="KW-0997">Cell inner membrane</keyword>
<keyword evidence="7" id="KW-1133">Transmembrane helix</keyword>
<sequence>MTNLILAAVAALAAGLIIGLLIGRSSQGSTLRQRRAEQQIEELRNEYTRYQAQVNEHFMESAHLLRRFNDAFRDVNHHMARGANRLANDDEWLEELEQEKRRARLTDTSAESGDVAEPPRDYAPKKDPEEKGTLAEGYGLTDEEKAKA</sequence>
<evidence type="ECO:0000256" key="12">
    <source>
        <dbReference type="ARBA" id="ARBA00035727"/>
    </source>
</evidence>
<keyword evidence="2" id="KW-1003">Cell membrane</keyword>
<reference evidence="16" key="1">
    <citation type="submission" date="2016-10" db="EMBL/GenBank/DDBJ databases">
        <authorList>
            <person name="Varghese N."/>
            <person name="Submissions S."/>
        </authorList>
    </citation>
    <scope>NUCLEOTIDE SEQUENCE [LARGE SCALE GENOMIC DNA]</scope>
    <source>
        <strain evidence="16">CGMCC 1.6489</strain>
    </source>
</reference>
<dbReference type="PANTHER" id="PTHR39579">
    <property type="entry name" value="INNER MEMBRANE PROTEIN YHCB"/>
    <property type="match status" value="1"/>
</dbReference>
<name>A0A1I0AV49_9GAMM</name>
<evidence type="ECO:0000256" key="3">
    <source>
        <dbReference type="ARBA" id="ARBA00022519"/>
    </source>
</evidence>
<dbReference type="RefSeq" id="WP_091849096.1">
    <property type="nucleotide sequence ID" value="NZ_FOHZ01000003.1"/>
</dbReference>
<keyword evidence="16" id="KW-1185">Reference proteome</keyword>
<keyword evidence="4" id="KW-0132">Cell division</keyword>
<evidence type="ECO:0000256" key="1">
    <source>
        <dbReference type="ARBA" id="ARBA00004377"/>
    </source>
</evidence>
<dbReference type="PIRSF" id="PIRSF006318">
    <property type="entry name" value="YhcB"/>
    <property type="match status" value="1"/>
</dbReference>
<evidence type="ECO:0000256" key="4">
    <source>
        <dbReference type="ARBA" id="ARBA00022618"/>
    </source>
</evidence>
<evidence type="ECO:0000256" key="11">
    <source>
        <dbReference type="ARBA" id="ARBA00035703"/>
    </source>
</evidence>